<accession>A0ABS9MHQ8</accession>
<evidence type="ECO:0000313" key="2">
    <source>
        <dbReference type="EMBL" id="MCG4610101.1"/>
    </source>
</evidence>
<feature type="domain" description="VTC" evidence="1">
    <location>
        <begin position="29"/>
        <end position="245"/>
    </location>
</feature>
<proteinExistence type="predicted"/>
<dbReference type="InterPro" id="IPR042267">
    <property type="entry name" value="VTC_sf"/>
</dbReference>
<dbReference type="RefSeq" id="WP_237966520.1">
    <property type="nucleotide sequence ID" value="NZ_JAKNHQ010000004.1"/>
</dbReference>
<gene>
    <name evidence="2" type="ORF">L0P57_04000</name>
</gene>
<evidence type="ECO:0000259" key="1">
    <source>
        <dbReference type="Pfam" id="PF09359"/>
    </source>
</evidence>
<comment type="caution">
    <text evidence="2">The sequence shown here is derived from an EMBL/GenBank/DDBJ whole genome shotgun (WGS) entry which is preliminary data.</text>
</comment>
<protein>
    <submittedName>
        <fullName evidence="2">Polyphosphate polymerase domain-containing protein</fullName>
    </submittedName>
</protein>
<keyword evidence="3" id="KW-1185">Reference proteome</keyword>
<organism evidence="2 3">
    <name type="scientific">Anaeromassilibacillus senegalensis</name>
    <dbReference type="NCBI Taxonomy" id="1673717"/>
    <lineage>
        <taxon>Bacteria</taxon>
        <taxon>Bacillati</taxon>
        <taxon>Bacillota</taxon>
        <taxon>Clostridia</taxon>
        <taxon>Eubacteriales</taxon>
        <taxon>Acutalibacteraceae</taxon>
        <taxon>Anaeromassilibacillus</taxon>
    </lineage>
</organism>
<reference evidence="2 3" key="1">
    <citation type="submission" date="2022-01" db="EMBL/GenBank/DDBJ databases">
        <title>Collection of gut derived symbiotic bacterial strains cultured from healthy donors.</title>
        <authorList>
            <person name="Lin H."/>
            <person name="Kohout C."/>
            <person name="Waligurski E."/>
            <person name="Pamer E.G."/>
        </authorList>
    </citation>
    <scope>NUCLEOTIDE SEQUENCE [LARGE SCALE GENOMIC DNA]</scope>
    <source>
        <strain evidence="2 3">DFI.7.58</strain>
    </source>
</reference>
<evidence type="ECO:0000313" key="3">
    <source>
        <dbReference type="Proteomes" id="UP001298681"/>
    </source>
</evidence>
<sequence>MTTAAATTVTTTMGIPIMTANPPEAIPLRHEYKHQINLREDLVLSQRLRKLFPHDPHAGADGCYRVTSLYFDTPYDSALREKLDGVNRREKFRLRYYGADPSFIRLEKKFKQNGLCGKRSARMTAEQVQSLLAGEYGFLLDSGEPLFIEFYSKLQGKGLRPKTIVRYDREAFLYAPGNVRITLDRDICTGLGNVDFQNPDTFYLRALEQSTVLEVKYDAFLPELVRMAVQVPGRQAAACSKYAVCRRFD</sequence>
<name>A0ABS9MHQ8_9FIRM</name>
<dbReference type="Pfam" id="PF09359">
    <property type="entry name" value="VTC"/>
    <property type="match status" value="1"/>
</dbReference>
<dbReference type="EMBL" id="JAKNHQ010000004">
    <property type="protein sequence ID" value="MCG4610101.1"/>
    <property type="molecule type" value="Genomic_DNA"/>
</dbReference>
<dbReference type="Gene3D" id="3.20.100.30">
    <property type="entry name" value="VTC, catalytic tunnel domain"/>
    <property type="match status" value="1"/>
</dbReference>
<dbReference type="InterPro" id="IPR018966">
    <property type="entry name" value="VTC_domain"/>
</dbReference>
<dbReference type="CDD" id="cd07750">
    <property type="entry name" value="PolyPPase_VTC_like"/>
    <property type="match status" value="1"/>
</dbReference>
<dbReference type="Proteomes" id="UP001298681">
    <property type="component" value="Unassembled WGS sequence"/>
</dbReference>